<dbReference type="AlphaFoldDB" id="A0A915JX26"/>
<evidence type="ECO:0000313" key="2">
    <source>
        <dbReference type="WBParaSite" id="nRc.2.0.1.t30277-RA"/>
    </source>
</evidence>
<protein>
    <submittedName>
        <fullName evidence="2">Uncharacterized protein</fullName>
    </submittedName>
</protein>
<accession>A0A915JX26</accession>
<evidence type="ECO:0000313" key="1">
    <source>
        <dbReference type="Proteomes" id="UP000887565"/>
    </source>
</evidence>
<name>A0A915JX26_ROMCU</name>
<proteinExistence type="predicted"/>
<dbReference type="Proteomes" id="UP000887565">
    <property type="component" value="Unplaced"/>
</dbReference>
<organism evidence="1 2">
    <name type="scientific">Romanomermis culicivorax</name>
    <name type="common">Nematode worm</name>
    <dbReference type="NCBI Taxonomy" id="13658"/>
    <lineage>
        <taxon>Eukaryota</taxon>
        <taxon>Metazoa</taxon>
        <taxon>Ecdysozoa</taxon>
        <taxon>Nematoda</taxon>
        <taxon>Enoplea</taxon>
        <taxon>Dorylaimia</taxon>
        <taxon>Mermithida</taxon>
        <taxon>Mermithoidea</taxon>
        <taxon>Mermithidae</taxon>
        <taxon>Romanomermis</taxon>
    </lineage>
</organism>
<reference evidence="2" key="1">
    <citation type="submission" date="2022-11" db="UniProtKB">
        <authorList>
            <consortium name="WormBaseParasite"/>
        </authorList>
    </citation>
    <scope>IDENTIFICATION</scope>
</reference>
<sequence length="165" mass="19309">MYLRIGFMATIQNLVYTRFTVAFPLSMTSEHVKLEKNLKNLESTTRAKKNVQSETLAKNFVQWLWTRRRSRKNGGKNVRPVGVVNVHFETDENGGKDTNSKKMYLRIRFMATNSKKMYLRIGFMATYRKNDTILKSSTIKKTTAYFGYCKTYSNPPREFVLYAMI</sequence>
<dbReference type="WBParaSite" id="nRc.2.0.1.t30277-RA">
    <property type="protein sequence ID" value="nRc.2.0.1.t30277-RA"/>
    <property type="gene ID" value="nRc.2.0.1.g30277"/>
</dbReference>
<keyword evidence="1" id="KW-1185">Reference proteome</keyword>